<evidence type="ECO:0000313" key="11">
    <source>
        <dbReference type="EMBL" id="CRK33484.1"/>
    </source>
</evidence>
<feature type="transmembrane region" description="Helical" evidence="7">
    <location>
        <begin position="679"/>
        <end position="700"/>
    </location>
</feature>
<dbReference type="Pfam" id="PF00172">
    <property type="entry name" value="Zn_clus"/>
    <property type="match status" value="1"/>
</dbReference>
<feature type="region of interest" description="Disordered" evidence="6">
    <location>
        <begin position="1"/>
        <end position="71"/>
    </location>
</feature>
<dbReference type="SMART" id="SM00066">
    <property type="entry name" value="GAL4"/>
    <property type="match status" value="1"/>
</dbReference>
<dbReference type="SUPFAM" id="SSF57701">
    <property type="entry name" value="Zn2/Cys6 DNA-binding domain"/>
    <property type="match status" value="1"/>
</dbReference>
<dbReference type="AlphaFoldDB" id="A0A0G4MH29"/>
<sequence length="871" mass="95785">MPAMQSLLPLDGNTSSPQRDAHAAQAAHSASPDNSARVHRGGGTPPDATTVANRPRGPRKRDRGEVSRADVAYPRKRATAACRLCRSRKVKCNNARPTCGNCSSHNAVCVYEDSDDVSAFDPASIAILDKLNQVLSRLDRLPSSPGQGHGGLVAELSYAANSTPGNSVPLEPRRTTDEAPVEVQTISRDDLSIPSAKTTCEAVLQWPVLECCYPPNYIIDAVFETGIVDSDSDEEDEKESSNLSLLNKSRRHGFNEEDVLPLVQRFLDLVHTKNPVLEADTLWSYARRVAEDGLKWDSRSCMVLLACALGSVARSFPEGTSMPSPGATSSLKSQAESLHSGEVYYNLARRRFGLLQKGLLEPQCHFFAGVYLMYTLRPLLAWTQFHSASRSYHVYLQCQARRTNSLTSGSRSARRRQLEQRLYWSCYKSECELRAEMDLPNSSLASFNFPDMHPSPPDMDTPSSDPVDQTNPSAGQQPSVPSRLSASLIQQQEESWYYYWTEITLRRIANDILNEFYQNGHEGWNTETIGFMAQAARGFEQQLSDCNYASDWAWRIPSLLQVAVPLVVLPGVLLIPESPRDLISTGQTSKAKNILTEFHAGGEVNSRLVDFEMAEVANAIKADSNAASSTSWAELFATNGNRHRAFLSVMLGIFAQWNGVGVVPYYLALVLQSVGISSVTHQTLISGCLQIWNLFLAVLAAVNVDRVGRRPLFLLSSGGMLISYIIISGLSSSLAPTGMSSVGQAVVPFLYIYYGFYDPAFTPLVVSYPAEIWPYQLRACGIALTQLSIYFAIFFNIFVNPIAPDATGWKYYIVFAVILVIVTGTVYFCYPETKGLSLKEMSVIFDGVEAATISENAVMAIKGADVDHEMA</sequence>
<dbReference type="InterPro" id="IPR005828">
    <property type="entry name" value="MFS_sugar_transport-like"/>
</dbReference>
<evidence type="ECO:0000313" key="13">
    <source>
        <dbReference type="Proteomes" id="UP000045706"/>
    </source>
</evidence>
<feature type="transmembrane region" description="Helical" evidence="7">
    <location>
        <begin position="751"/>
        <end position="770"/>
    </location>
</feature>
<dbReference type="Gene3D" id="4.10.240.10">
    <property type="entry name" value="Zn(2)-C6 fungal-type DNA-binding domain"/>
    <property type="match status" value="1"/>
</dbReference>
<evidence type="ECO:0000259" key="8">
    <source>
        <dbReference type="PROSITE" id="PS50048"/>
    </source>
</evidence>
<feature type="region of interest" description="Disordered" evidence="6">
    <location>
        <begin position="449"/>
        <end position="484"/>
    </location>
</feature>
<protein>
    <recommendedName>
        <fullName evidence="14">Zn(2)-C6 fungal-type domain-containing protein</fullName>
    </recommendedName>
</protein>
<name>A0A0G4MH29_VERLO</name>
<dbReference type="PROSITE" id="PS00463">
    <property type="entry name" value="ZN2_CY6_FUNGAL_1"/>
    <property type="match status" value="1"/>
</dbReference>
<dbReference type="InterPro" id="IPR053181">
    <property type="entry name" value="EcdB-like_regulator"/>
</dbReference>
<evidence type="ECO:0000313" key="10">
    <source>
        <dbReference type="EMBL" id="CRK18690.1"/>
    </source>
</evidence>
<dbReference type="Pfam" id="PF00083">
    <property type="entry name" value="Sugar_tr"/>
    <property type="match status" value="1"/>
</dbReference>
<dbReference type="STRING" id="100787.A0A0G4MH29"/>
<evidence type="ECO:0000256" key="3">
    <source>
        <dbReference type="ARBA" id="ARBA00022989"/>
    </source>
</evidence>
<feature type="region of interest" description="Disordered" evidence="6">
    <location>
        <begin position="163"/>
        <end position="182"/>
    </location>
</feature>
<dbReference type="GO" id="GO:0016020">
    <property type="term" value="C:membrane"/>
    <property type="evidence" value="ECO:0007669"/>
    <property type="project" value="UniProtKB-SubCell"/>
</dbReference>
<organism evidence="11 12">
    <name type="scientific">Verticillium longisporum</name>
    <name type="common">Verticillium dahliae var. longisporum</name>
    <dbReference type="NCBI Taxonomy" id="100787"/>
    <lineage>
        <taxon>Eukaryota</taxon>
        <taxon>Fungi</taxon>
        <taxon>Dikarya</taxon>
        <taxon>Ascomycota</taxon>
        <taxon>Pezizomycotina</taxon>
        <taxon>Sordariomycetes</taxon>
        <taxon>Hypocreomycetidae</taxon>
        <taxon>Glomerellales</taxon>
        <taxon>Plectosphaerellaceae</taxon>
        <taxon>Verticillium</taxon>
    </lineage>
</organism>
<evidence type="ECO:0000256" key="1">
    <source>
        <dbReference type="ARBA" id="ARBA00004141"/>
    </source>
</evidence>
<feature type="transmembrane region" description="Helical" evidence="7">
    <location>
        <begin position="777"/>
        <end position="799"/>
    </location>
</feature>
<dbReference type="InterPro" id="IPR001138">
    <property type="entry name" value="Zn2Cys6_DnaBD"/>
</dbReference>
<keyword evidence="4 7" id="KW-0472">Membrane</keyword>
<accession>A0A0G4MH29</accession>
<evidence type="ECO:0000313" key="12">
    <source>
        <dbReference type="Proteomes" id="UP000044602"/>
    </source>
</evidence>
<evidence type="ECO:0000256" key="2">
    <source>
        <dbReference type="ARBA" id="ARBA00022692"/>
    </source>
</evidence>
<dbReference type="SUPFAM" id="SSF103473">
    <property type="entry name" value="MFS general substrate transporter"/>
    <property type="match status" value="1"/>
</dbReference>
<keyword evidence="12" id="KW-1185">Reference proteome</keyword>
<feature type="domain" description="Zn(2)-C6 fungal-type" evidence="8">
    <location>
        <begin position="81"/>
        <end position="111"/>
    </location>
</feature>
<dbReference type="PANTHER" id="PTHR47785">
    <property type="entry name" value="ZN(II)2CYS6 TRANSCRIPTION FACTOR (EUROFUNG)-RELATED-RELATED"/>
    <property type="match status" value="1"/>
</dbReference>
<feature type="transmembrane region" description="Helical" evidence="7">
    <location>
        <begin position="552"/>
        <end position="575"/>
    </location>
</feature>
<dbReference type="PANTHER" id="PTHR47785:SF5">
    <property type="entry name" value="ZN(II)2CYS6 TRANSCRIPTION FACTOR (EUROFUNG)"/>
    <property type="match status" value="1"/>
</dbReference>
<evidence type="ECO:0000256" key="6">
    <source>
        <dbReference type="SAM" id="MobiDB-lite"/>
    </source>
</evidence>
<feature type="domain" description="Major facilitator superfamily (MFS) profile" evidence="9">
    <location>
        <begin position="645"/>
        <end position="871"/>
    </location>
</feature>
<dbReference type="EMBL" id="CVQI01009224">
    <property type="protein sequence ID" value="CRK18690.1"/>
    <property type="molecule type" value="Genomic_DNA"/>
</dbReference>
<dbReference type="CDD" id="cd00067">
    <property type="entry name" value="GAL4"/>
    <property type="match status" value="1"/>
</dbReference>
<evidence type="ECO:0000256" key="5">
    <source>
        <dbReference type="ARBA" id="ARBA00023242"/>
    </source>
</evidence>
<dbReference type="InterPro" id="IPR036864">
    <property type="entry name" value="Zn2-C6_fun-type_DNA-bd_sf"/>
</dbReference>
<dbReference type="GO" id="GO:0000981">
    <property type="term" value="F:DNA-binding transcription factor activity, RNA polymerase II-specific"/>
    <property type="evidence" value="ECO:0007669"/>
    <property type="project" value="InterPro"/>
</dbReference>
<evidence type="ECO:0008006" key="14">
    <source>
        <dbReference type="Google" id="ProtNLM"/>
    </source>
</evidence>
<reference evidence="12 13" key="1">
    <citation type="submission" date="2015-05" db="EMBL/GenBank/DDBJ databases">
        <authorList>
            <person name="Fogelqvist Johan"/>
        </authorList>
    </citation>
    <scope>NUCLEOTIDE SEQUENCE [LARGE SCALE GENOMIC DNA]</scope>
    <source>
        <strain evidence="11">VL1</strain>
        <strain evidence="10">VL2</strain>
    </source>
</reference>
<dbReference type="EMBL" id="CVQH01022527">
    <property type="protein sequence ID" value="CRK33484.1"/>
    <property type="molecule type" value="Genomic_DNA"/>
</dbReference>
<feature type="transmembrane region" description="Helical" evidence="7">
    <location>
        <begin position="811"/>
        <end position="830"/>
    </location>
</feature>
<dbReference type="PROSITE" id="PS00216">
    <property type="entry name" value="SUGAR_TRANSPORT_1"/>
    <property type="match status" value="1"/>
</dbReference>
<dbReference type="CDD" id="cd12148">
    <property type="entry name" value="fungal_TF_MHR"/>
    <property type="match status" value="1"/>
</dbReference>
<dbReference type="InterPro" id="IPR020846">
    <property type="entry name" value="MFS_dom"/>
</dbReference>
<dbReference type="Proteomes" id="UP000045706">
    <property type="component" value="Unassembled WGS sequence"/>
</dbReference>
<keyword evidence="3 7" id="KW-1133">Transmembrane helix</keyword>
<proteinExistence type="predicted"/>
<dbReference type="Gene3D" id="1.20.1250.20">
    <property type="entry name" value="MFS general substrate transporter like domains"/>
    <property type="match status" value="1"/>
</dbReference>
<feature type="transmembrane region" description="Helical" evidence="7">
    <location>
        <begin position="645"/>
        <end position="667"/>
    </location>
</feature>
<gene>
    <name evidence="11" type="ORF">BN1708_001162</name>
    <name evidence="10" type="ORF">BN1723_011655</name>
</gene>
<dbReference type="InterPro" id="IPR005829">
    <property type="entry name" value="Sugar_transporter_CS"/>
</dbReference>
<feature type="compositionally biased region" description="Polar residues" evidence="6">
    <location>
        <begin position="469"/>
        <end position="484"/>
    </location>
</feature>
<dbReference type="GO" id="GO:0008270">
    <property type="term" value="F:zinc ion binding"/>
    <property type="evidence" value="ECO:0007669"/>
    <property type="project" value="InterPro"/>
</dbReference>
<evidence type="ECO:0000259" key="9">
    <source>
        <dbReference type="PROSITE" id="PS50850"/>
    </source>
</evidence>
<dbReference type="Proteomes" id="UP000044602">
    <property type="component" value="Unassembled WGS sequence"/>
</dbReference>
<keyword evidence="2 7" id="KW-0812">Transmembrane</keyword>
<dbReference type="PROSITE" id="PS50048">
    <property type="entry name" value="ZN2_CY6_FUNGAL_2"/>
    <property type="match status" value="1"/>
</dbReference>
<dbReference type="PROSITE" id="PS50850">
    <property type="entry name" value="MFS"/>
    <property type="match status" value="1"/>
</dbReference>
<keyword evidence="5" id="KW-0539">Nucleus</keyword>
<evidence type="ECO:0000256" key="7">
    <source>
        <dbReference type="SAM" id="Phobius"/>
    </source>
</evidence>
<evidence type="ECO:0000256" key="4">
    <source>
        <dbReference type="ARBA" id="ARBA00023136"/>
    </source>
</evidence>
<feature type="compositionally biased region" description="Low complexity" evidence="6">
    <location>
        <begin position="23"/>
        <end position="33"/>
    </location>
</feature>
<dbReference type="GO" id="GO:0022857">
    <property type="term" value="F:transmembrane transporter activity"/>
    <property type="evidence" value="ECO:0007669"/>
    <property type="project" value="InterPro"/>
</dbReference>
<dbReference type="InterPro" id="IPR036259">
    <property type="entry name" value="MFS_trans_sf"/>
</dbReference>
<comment type="subcellular location">
    <subcellularLocation>
        <location evidence="1">Membrane</location>
        <topology evidence="1">Multi-pass membrane protein</topology>
    </subcellularLocation>
</comment>
<feature type="transmembrane region" description="Helical" evidence="7">
    <location>
        <begin position="712"/>
        <end position="731"/>
    </location>
</feature>